<dbReference type="Gene3D" id="3.40.50.1820">
    <property type="entry name" value="alpha/beta hydrolase"/>
    <property type="match status" value="1"/>
</dbReference>
<dbReference type="AlphaFoldDB" id="A0A382E9D8"/>
<name>A0A382E9D8_9ZZZZ</name>
<feature type="non-terminal residue" evidence="1">
    <location>
        <position position="143"/>
    </location>
</feature>
<accession>A0A382E9D8</accession>
<gene>
    <name evidence="1" type="ORF">METZ01_LOCUS200152</name>
</gene>
<protein>
    <submittedName>
        <fullName evidence="1">Uncharacterized protein</fullName>
    </submittedName>
</protein>
<dbReference type="InterPro" id="IPR029058">
    <property type="entry name" value="AB_hydrolase_fold"/>
</dbReference>
<dbReference type="EMBL" id="UINC01043365">
    <property type="protein sequence ID" value="SVB47298.1"/>
    <property type="molecule type" value="Genomic_DNA"/>
</dbReference>
<organism evidence="1">
    <name type="scientific">marine metagenome</name>
    <dbReference type="NCBI Taxonomy" id="408172"/>
    <lineage>
        <taxon>unclassified sequences</taxon>
        <taxon>metagenomes</taxon>
        <taxon>ecological metagenomes</taxon>
    </lineage>
</organism>
<proteinExistence type="predicted"/>
<sequence length="143" mass="16613">MRAGLPPLLEFLDGTHVETSGDWERRRSQIRRLMCQYFIGDFPDVVPTIIGVQTLEEISKTDGSIRKRIQLVFNTPNRVSMDVWVWIPFGHSPAPILLTQPRDYQIPWAEDALSRGYLVCLYPGVDSYHQEADYPRYESVWND</sequence>
<evidence type="ECO:0000313" key="1">
    <source>
        <dbReference type="EMBL" id="SVB47298.1"/>
    </source>
</evidence>
<reference evidence="1" key="1">
    <citation type="submission" date="2018-05" db="EMBL/GenBank/DDBJ databases">
        <authorList>
            <person name="Lanie J.A."/>
            <person name="Ng W.-L."/>
            <person name="Kazmierczak K.M."/>
            <person name="Andrzejewski T.M."/>
            <person name="Davidsen T.M."/>
            <person name="Wayne K.J."/>
            <person name="Tettelin H."/>
            <person name="Glass J.I."/>
            <person name="Rusch D."/>
            <person name="Podicherti R."/>
            <person name="Tsui H.-C.T."/>
            <person name="Winkler M.E."/>
        </authorList>
    </citation>
    <scope>NUCLEOTIDE SEQUENCE</scope>
</reference>